<proteinExistence type="predicted"/>
<evidence type="ECO:0000313" key="3">
    <source>
        <dbReference type="Proteomes" id="UP000198348"/>
    </source>
</evidence>
<dbReference type="SUPFAM" id="SSF54427">
    <property type="entry name" value="NTF2-like"/>
    <property type="match status" value="1"/>
</dbReference>
<evidence type="ECO:0000259" key="1">
    <source>
        <dbReference type="Pfam" id="PF13474"/>
    </source>
</evidence>
<evidence type="ECO:0000313" key="2">
    <source>
        <dbReference type="EMBL" id="SNR88880.1"/>
    </source>
</evidence>
<gene>
    <name evidence="2" type="ORF">SAMN06265360_12817</name>
</gene>
<protein>
    <submittedName>
        <fullName evidence="2">SnoaL-like domain-containing protein</fullName>
    </submittedName>
</protein>
<feature type="domain" description="SnoaL-like" evidence="1">
    <location>
        <begin position="77"/>
        <end position="142"/>
    </location>
</feature>
<keyword evidence="3" id="KW-1185">Reference proteome</keyword>
<accession>A0A238ZZZ8</accession>
<dbReference type="Proteomes" id="UP000198348">
    <property type="component" value="Unassembled WGS sequence"/>
</dbReference>
<dbReference type="RefSeq" id="WP_089303250.1">
    <property type="nucleotide sequence ID" value="NZ_FZNW01000028.1"/>
</dbReference>
<dbReference type="EMBL" id="FZNW01000028">
    <property type="protein sequence ID" value="SNR88880.1"/>
    <property type="molecule type" value="Genomic_DNA"/>
</dbReference>
<dbReference type="InterPro" id="IPR037401">
    <property type="entry name" value="SnoaL-like"/>
</dbReference>
<dbReference type="OrthoDB" id="3621603at2"/>
<reference evidence="3" key="1">
    <citation type="submission" date="2017-06" db="EMBL/GenBank/DDBJ databases">
        <authorList>
            <person name="Varghese N."/>
            <person name="Submissions S."/>
        </authorList>
    </citation>
    <scope>NUCLEOTIDE SEQUENCE [LARGE SCALE GENOMIC DNA]</scope>
    <source>
        <strain evidence="3">DSM 45207</strain>
    </source>
</reference>
<dbReference type="Gene3D" id="3.10.450.50">
    <property type="match status" value="1"/>
</dbReference>
<dbReference type="InterPro" id="IPR032710">
    <property type="entry name" value="NTF2-like_dom_sf"/>
</dbReference>
<name>A0A238ZZZ8_9PSEU</name>
<organism evidence="2 3">
    <name type="scientific">Haloechinothrix alba</name>
    <dbReference type="NCBI Taxonomy" id="664784"/>
    <lineage>
        <taxon>Bacteria</taxon>
        <taxon>Bacillati</taxon>
        <taxon>Actinomycetota</taxon>
        <taxon>Actinomycetes</taxon>
        <taxon>Pseudonocardiales</taxon>
        <taxon>Pseudonocardiaceae</taxon>
        <taxon>Haloechinothrix</taxon>
    </lineage>
</organism>
<dbReference type="AlphaFoldDB" id="A0A238ZZZ8"/>
<sequence>MTDIDKDTTAILAVHDAWFKSNVGLVVEDMLPHFPQGESNYLQFNLNGFTYNGVADKAKLWRNLAELGVNITRLTDAEPPQVHVYGDVAWLTTEAVAELVMPTSSGTLESSGEMRIRETEVYRRDDGAGNARWTIWHMHVSEAAASGGLKYGNE</sequence>
<dbReference type="Pfam" id="PF13474">
    <property type="entry name" value="SnoaL_3"/>
    <property type="match status" value="1"/>
</dbReference>